<accession>A0A3M8QVW3</accession>
<dbReference type="SUPFAM" id="SSF52540">
    <property type="entry name" value="P-loop containing nucleoside triphosphate hydrolases"/>
    <property type="match status" value="1"/>
</dbReference>
<dbReference type="InterPro" id="IPR003959">
    <property type="entry name" value="ATPase_AAA_core"/>
</dbReference>
<feature type="compositionally biased region" description="Basic and acidic residues" evidence="1">
    <location>
        <begin position="1"/>
        <end position="23"/>
    </location>
</feature>
<proteinExistence type="predicted"/>
<evidence type="ECO:0000313" key="3">
    <source>
        <dbReference type="EMBL" id="RNF59811.1"/>
    </source>
</evidence>
<dbReference type="EMBL" id="RIZI01000180">
    <property type="protein sequence ID" value="RNF59811.1"/>
    <property type="molecule type" value="Genomic_DNA"/>
</dbReference>
<gene>
    <name evidence="3" type="ORF">EC580_10340</name>
</gene>
<dbReference type="AlphaFoldDB" id="A0A3M8QVW3"/>
<dbReference type="GO" id="GO:0016887">
    <property type="term" value="F:ATP hydrolysis activity"/>
    <property type="evidence" value="ECO:0007669"/>
    <property type="project" value="InterPro"/>
</dbReference>
<reference evidence="3" key="1">
    <citation type="submission" date="2018-10" db="EMBL/GenBank/DDBJ databases">
        <title>Acidithiobacillus sulfuriphilus sp. nov.: an extremely acidophilic sulfur-oxidizing chemolithotroph isolated from a neutral pH environment.</title>
        <authorList>
            <person name="Falagan C."/>
            <person name="Moya-Beltran A."/>
            <person name="Quatrini R."/>
            <person name="Johnson D.B."/>
        </authorList>
    </citation>
    <scope>NUCLEOTIDE SEQUENCE [LARGE SCALE GENOMIC DNA]</scope>
    <source>
        <strain evidence="3">CJ-2</strain>
    </source>
</reference>
<name>A0A3M8QVW3_9PROT</name>
<evidence type="ECO:0000259" key="2">
    <source>
        <dbReference type="SMART" id="SM00382"/>
    </source>
</evidence>
<dbReference type="SMART" id="SM00382">
    <property type="entry name" value="AAA"/>
    <property type="match status" value="1"/>
</dbReference>
<protein>
    <submittedName>
        <fullName evidence="3">AAA family ATPase</fullName>
    </submittedName>
</protein>
<dbReference type="RefSeq" id="WP_123104794.1">
    <property type="nucleotide sequence ID" value="NZ_CP127527.1"/>
</dbReference>
<dbReference type="GO" id="GO:0005524">
    <property type="term" value="F:ATP binding"/>
    <property type="evidence" value="ECO:0007669"/>
    <property type="project" value="InterPro"/>
</dbReference>
<organism evidence="3">
    <name type="scientific">Acidithiobacillus sulfuriphilus</name>
    <dbReference type="NCBI Taxonomy" id="1867749"/>
    <lineage>
        <taxon>Bacteria</taxon>
        <taxon>Pseudomonadati</taxon>
        <taxon>Pseudomonadota</taxon>
        <taxon>Acidithiobacillia</taxon>
        <taxon>Acidithiobacillales</taxon>
        <taxon>Acidithiobacillaceae</taxon>
        <taxon>Acidithiobacillus</taxon>
    </lineage>
</organism>
<dbReference type="GO" id="GO:0004252">
    <property type="term" value="F:serine-type endopeptidase activity"/>
    <property type="evidence" value="ECO:0007669"/>
    <property type="project" value="InterPro"/>
</dbReference>
<feature type="region of interest" description="Disordered" evidence="1">
    <location>
        <begin position="1"/>
        <end position="24"/>
    </location>
</feature>
<sequence length="356" mass="39445">MMDHKDRLPPSDKKNASQEHVDTPDPFADFDLSESVGYFALSGLDVGECTEQDEALLQSLFATRTRVVFHKVPTTGRNDAVVQEFVRLEKTALDLRHVPEVSVFIQLRAEFPWLEETISVLDHACMLARRGNGILRLPPLLLVGPTGIGKTSLLRRFCELAEVPYVVISAGGASDSMVLKGASRVWSTAQPGAVIRLIQQTEVANPIIIIDEVDKCGSGNQNGNLIDTLLQLIEPSSAAMWHDEFLLGRADLSAVNYLMTANRSDQLSGPLLSRVRTVRQGFMCSKDLLRALPQAVAQVAQSYGWPAEQIPVMDPLTAQRIVRASKDLRKLYRAAEVWLRIIAENEDRQDAELVLH</sequence>
<dbReference type="GO" id="GO:0004176">
    <property type="term" value="F:ATP-dependent peptidase activity"/>
    <property type="evidence" value="ECO:0007669"/>
    <property type="project" value="InterPro"/>
</dbReference>
<dbReference type="OrthoDB" id="5297432at2"/>
<feature type="domain" description="AAA+ ATPase" evidence="2">
    <location>
        <begin position="136"/>
        <end position="282"/>
    </location>
</feature>
<dbReference type="PANTHER" id="PTHR43718">
    <property type="entry name" value="LON PROTEASE"/>
    <property type="match status" value="1"/>
</dbReference>
<dbReference type="InterPro" id="IPR027065">
    <property type="entry name" value="Lon_Prtase"/>
</dbReference>
<dbReference type="PANTHER" id="PTHR43718:SF2">
    <property type="entry name" value="LON PROTEASE HOMOLOG, MITOCHONDRIAL"/>
    <property type="match status" value="1"/>
</dbReference>
<dbReference type="InterPro" id="IPR027417">
    <property type="entry name" value="P-loop_NTPase"/>
</dbReference>
<dbReference type="Gene3D" id="3.40.50.300">
    <property type="entry name" value="P-loop containing nucleotide triphosphate hydrolases"/>
    <property type="match status" value="1"/>
</dbReference>
<dbReference type="Pfam" id="PF00004">
    <property type="entry name" value="AAA"/>
    <property type="match status" value="1"/>
</dbReference>
<dbReference type="InterPro" id="IPR003593">
    <property type="entry name" value="AAA+_ATPase"/>
</dbReference>
<dbReference type="GO" id="GO:0006515">
    <property type="term" value="P:protein quality control for misfolded or incompletely synthesized proteins"/>
    <property type="evidence" value="ECO:0007669"/>
    <property type="project" value="TreeGrafter"/>
</dbReference>
<evidence type="ECO:0000256" key="1">
    <source>
        <dbReference type="SAM" id="MobiDB-lite"/>
    </source>
</evidence>
<comment type="caution">
    <text evidence="3">The sequence shown here is derived from an EMBL/GenBank/DDBJ whole genome shotgun (WGS) entry which is preliminary data.</text>
</comment>